<keyword evidence="5" id="KW-0067">ATP-binding</keyword>
<comment type="caution">
    <text evidence="12">The sequence shown here is derived from an EMBL/GenBank/DDBJ whole genome shotgun (WGS) entry which is preliminary data.</text>
</comment>
<evidence type="ECO:0000313" key="12">
    <source>
        <dbReference type="EMBL" id="CAI4017856.1"/>
    </source>
</evidence>
<dbReference type="Pfam" id="PF00270">
    <property type="entry name" value="DEAD"/>
    <property type="match status" value="1"/>
</dbReference>
<keyword evidence="2" id="KW-0547">Nucleotide-binding</keyword>
<keyword evidence="15" id="KW-1185">Reference proteome</keyword>
<protein>
    <submittedName>
        <fullName evidence="14">Blue-light photoreceptor</fullName>
    </submittedName>
</protein>
<keyword evidence="6 7" id="KW-0040">ANK repeat</keyword>
<dbReference type="SUPFAM" id="SSF52540">
    <property type="entry name" value="P-loop containing nucleoside triphosphate hydrolases"/>
    <property type="match status" value="1"/>
</dbReference>
<evidence type="ECO:0000313" key="13">
    <source>
        <dbReference type="EMBL" id="CAL1171231.1"/>
    </source>
</evidence>
<reference evidence="13" key="2">
    <citation type="submission" date="2024-04" db="EMBL/GenBank/DDBJ databases">
        <authorList>
            <person name="Chen Y."/>
            <person name="Shah S."/>
            <person name="Dougan E. K."/>
            <person name="Thang M."/>
            <person name="Chan C."/>
        </authorList>
    </citation>
    <scope>NUCLEOTIDE SEQUENCE [LARGE SCALE GENOMIC DNA]</scope>
</reference>
<feature type="chain" id="PRO_5043273203" evidence="10">
    <location>
        <begin position="27"/>
        <end position="412"/>
    </location>
</feature>
<evidence type="ECO:0000256" key="10">
    <source>
        <dbReference type="SAM" id="SignalP"/>
    </source>
</evidence>
<keyword evidence="10" id="KW-0732">Signal</keyword>
<evidence type="ECO:0000256" key="6">
    <source>
        <dbReference type="ARBA" id="ARBA00023043"/>
    </source>
</evidence>
<dbReference type="EMBL" id="CAMXCT020006659">
    <property type="protein sequence ID" value="CAL1171231.1"/>
    <property type="molecule type" value="Genomic_DNA"/>
</dbReference>
<dbReference type="PANTHER" id="PTHR24166">
    <property type="entry name" value="ROLLING PEBBLES, ISOFORM B"/>
    <property type="match status" value="1"/>
</dbReference>
<dbReference type="InterPro" id="IPR036770">
    <property type="entry name" value="Ankyrin_rpt-contain_sf"/>
</dbReference>
<evidence type="ECO:0000256" key="4">
    <source>
        <dbReference type="ARBA" id="ARBA00022806"/>
    </source>
</evidence>
<dbReference type="Pfam" id="PF12796">
    <property type="entry name" value="Ank_2"/>
    <property type="match status" value="1"/>
</dbReference>
<feature type="region of interest" description="Disordered" evidence="9">
    <location>
        <begin position="114"/>
        <end position="134"/>
    </location>
</feature>
<keyword evidence="1" id="KW-0677">Repeat</keyword>
<evidence type="ECO:0000259" key="11">
    <source>
        <dbReference type="PROSITE" id="PS51195"/>
    </source>
</evidence>
<feature type="signal peptide" evidence="10">
    <location>
        <begin position="1"/>
        <end position="26"/>
    </location>
</feature>
<feature type="domain" description="DEAD-box RNA helicase Q" evidence="11">
    <location>
        <begin position="168"/>
        <end position="196"/>
    </location>
</feature>
<reference evidence="12" key="1">
    <citation type="submission" date="2022-10" db="EMBL/GenBank/DDBJ databases">
        <authorList>
            <person name="Chen Y."/>
            <person name="Dougan E. K."/>
            <person name="Chan C."/>
            <person name="Rhodes N."/>
            <person name="Thang M."/>
        </authorList>
    </citation>
    <scope>NUCLEOTIDE SEQUENCE</scope>
</reference>
<evidence type="ECO:0000256" key="9">
    <source>
        <dbReference type="SAM" id="MobiDB-lite"/>
    </source>
</evidence>
<dbReference type="EMBL" id="CAMXCT010006659">
    <property type="protein sequence ID" value="CAI4017856.1"/>
    <property type="molecule type" value="Genomic_DNA"/>
</dbReference>
<dbReference type="EMBL" id="CAMXCT030006659">
    <property type="protein sequence ID" value="CAL4805168.1"/>
    <property type="molecule type" value="Genomic_DNA"/>
</dbReference>
<name>A0A9P1M119_9DINO</name>
<dbReference type="InterPro" id="IPR027417">
    <property type="entry name" value="P-loop_NTPase"/>
</dbReference>
<feature type="repeat" description="ANK" evidence="7">
    <location>
        <begin position="318"/>
        <end position="351"/>
    </location>
</feature>
<evidence type="ECO:0000256" key="5">
    <source>
        <dbReference type="ARBA" id="ARBA00022840"/>
    </source>
</evidence>
<dbReference type="GO" id="GO:0016787">
    <property type="term" value="F:hydrolase activity"/>
    <property type="evidence" value="ECO:0007669"/>
    <property type="project" value="UniProtKB-KW"/>
</dbReference>
<sequence>MAESVEFSRPGTCNLVMLILIAKAGAAPSITQAVLVLKTVRVKGLVPLTGPERKQAPRPLPPLPPLPVAPKEKDISAQSTYNNDVSFEVSGESLLARYLDRSYVPEPAVLEAASRARVSGSPPRRKSESCEGASKSVPVTSSGCGVVFTKLWSRVISSFSGTVPQPIQDFQAAGLPEKVLKEIQDAKFSEPTPIQAQCWPILSNGHDLIGIAKSGSGKTLALLGSLLKCSDRCSFVRGVPRCDAIAAMDCLPKRPPGPVTKQIPRLDEAIASLQELQEEGEVEAAMGLLLRLITIDESVFCTVFPHADGETLSVTDIMGRTLLHYAATLGRLAALSLLLASERLDPNCRDDRGDTALHLAAGNGERGACELLLKNRRVDRSLQDEDGRTALDLAHSSAAHYFATEAVHALQM</sequence>
<evidence type="ECO:0000256" key="3">
    <source>
        <dbReference type="ARBA" id="ARBA00022801"/>
    </source>
</evidence>
<dbReference type="OrthoDB" id="20872at2759"/>
<dbReference type="Gene3D" id="1.25.40.20">
    <property type="entry name" value="Ankyrin repeat-containing domain"/>
    <property type="match status" value="1"/>
</dbReference>
<dbReference type="PROSITE" id="PS50088">
    <property type="entry name" value="ANK_REPEAT"/>
    <property type="match status" value="1"/>
</dbReference>
<dbReference type="InterPro" id="IPR002110">
    <property type="entry name" value="Ankyrin_rpt"/>
</dbReference>
<evidence type="ECO:0000313" key="14">
    <source>
        <dbReference type="EMBL" id="CAL4805168.1"/>
    </source>
</evidence>
<dbReference type="InterPro" id="IPR011545">
    <property type="entry name" value="DEAD/DEAH_box_helicase_dom"/>
</dbReference>
<feature type="short sequence motif" description="Q motif" evidence="8">
    <location>
        <begin position="168"/>
        <end position="196"/>
    </location>
</feature>
<dbReference type="InterPro" id="IPR014014">
    <property type="entry name" value="RNA_helicase_DEAD_Q_motif"/>
</dbReference>
<organism evidence="12">
    <name type="scientific">Cladocopium goreaui</name>
    <dbReference type="NCBI Taxonomy" id="2562237"/>
    <lineage>
        <taxon>Eukaryota</taxon>
        <taxon>Sar</taxon>
        <taxon>Alveolata</taxon>
        <taxon>Dinophyceae</taxon>
        <taxon>Suessiales</taxon>
        <taxon>Symbiodiniaceae</taxon>
        <taxon>Cladocopium</taxon>
    </lineage>
</organism>
<evidence type="ECO:0000313" key="15">
    <source>
        <dbReference type="Proteomes" id="UP001152797"/>
    </source>
</evidence>
<proteinExistence type="predicted"/>
<dbReference type="PROSITE" id="PS51195">
    <property type="entry name" value="Q_MOTIF"/>
    <property type="match status" value="1"/>
</dbReference>
<evidence type="ECO:0000256" key="8">
    <source>
        <dbReference type="PROSITE-ProRule" id="PRU00552"/>
    </source>
</evidence>
<evidence type="ECO:0000256" key="7">
    <source>
        <dbReference type="PROSITE-ProRule" id="PRU00023"/>
    </source>
</evidence>
<dbReference type="Gene3D" id="3.40.50.300">
    <property type="entry name" value="P-loop containing nucleotide triphosphate hydrolases"/>
    <property type="match status" value="1"/>
</dbReference>
<accession>A0A9P1M119</accession>
<dbReference type="SUPFAM" id="SSF48403">
    <property type="entry name" value="Ankyrin repeat"/>
    <property type="match status" value="1"/>
</dbReference>
<dbReference type="SMART" id="SM00248">
    <property type="entry name" value="ANK"/>
    <property type="match status" value="2"/>
</dbReference>
<dbReference type="Proteomes" id="UP001152797">
    <property type="component" value="Unassembled WGS sequence"/>
</dbReference>
<evidence type="ECO:0000256" key="2">
    <source>
        <dbReference type="ARBA" id="ARBA00022741"/>
    </source>
</evidence>
<keyword evidence="4" id="KW-0347">Helicase</keyword>
<evidence type="ECO:0000256" key="1">
    <source>
        <dbReference type="ARBA" id="ARBA00022737"/>
    </source>
</evidence>
<gene>
    <name evidence="12" type="ORF">C1SCF055_LOCUS42468</name>
</gene>
<dbReference type="GO" id="GO:0005524">
    <property type="term" value="F:ATP binding"/>
    <property type="evidence" value="ECO:0007669"/>
    <property type="project" value="UniProtKB-KW"/>
</dbReference>
<dbReference type="GO" id="GO:0003724">
    <property type="term" value="F:RNA helicase activity"/>
    <property type="evidence" value="ECO:0007669"/>
    <property type="project" value="InterPro"/>
</dbReference>
<keyword evidence="3" id="KW-0378">Hydrolase</keyword>
<dbReference type="AlphaFoldDB" id="A0A9P1M119"/>
<dbReference type="InterPro" id="IPR050889">
    <property type="entry name" value="Dendritic_Spine_Reg/Scaffold"/>
</dbReference>
<dbReference type="PANTHER" id="PTHR24166:SF52">
    <property type="entry name" value="ANKYRIN REPEAT DOMAIN-CONTAINING PROTEIN 65"/>
    <property type="match status" value="1"/>
</dbReference>
<dbReference type="GO" id="GO:0003676">
    <property type="term" value="F:nucleic acid binding"/>
    <property type="evidence" value="ECO:0007669"/>
    <property type="project" value="InterPro"/>
</dbReference>